<reference evidence="2 3" key="1">
    <citation type="submission" date="2020-08" db="EMBL/GenBank/DDBJ databases">
        <title>Sequencing the genomes of 1000 actinobacteria strains.</title>
        <authorList>
            <person name="Klenk H.-P."/>
        </authorList>
    </citation>
    <scope>NUCLEOTIDE SEQUENCE [LARGE SCALE GENOMIC DNA]</scope>
    <source>
        <strain evidence="2 3">DSM 43768</strain>
    </source>
</reference>
<accession>A0A7X0P609</accession>
<dbReference type="Proteomes" id="UP000565579">
    <property type="component" value="Unassembled WGS sequence"/>
</dbReference>
<dbReference type="AlphaFoldDB" id="A0A7X0P609"/>
<gene>
    <name evidence="2" type="ORF">HD593_010743</name>
</gene>
<evidence type="ECO:0000313" key="3">
    <source>
        <dbReference type="Proteomes" id="UP000565579"/>
    </source>
</evidence>
<evidence type="ECO:0008006" key="4">
    <source>
        <dbReference type="Google" id="ProtNLM"/>
    </source>
</evidence>
<proteinExistence type="predicted"/>
<comment type="caution">
    <text evidence="2">The sequence shown here is derived from an EMBL/GenBank/DDBJ whole genome shotgun (WGS) entry which is preliminary data.</text>
</comment>
<keyword evidence="3" id="KW-1185">Reference proteome</keyword>
<evidence type="ECO:0000256" key="1">
    <source>
        <dbReference type="SAM" id="MobiDB-lite"/>
    </source>
</evidence>
<evidence type="ECO:0000313" key="2">
    <source>
        <dbReference type="EMBL" id="MBB6555948.1"/>
    </source>
</evidence>
<organism evidence="2 3">
    <name type="scientific">Nonomuraea rubra</name>
    <dbReference type="NCBI Taxonomy" id="46180"/>
    <lineage>
        <taxon>Bacteria</taxon>
        <taxon>Bacillati</taxon>
        <taxon>Actinomycetota</taxon>
        <taxon>Actinomycetes</taxon>
        <taxon>Streptosporangiales</taxon>
        <taxon>Streptosporangiaceae</taxon>
        <taxon>Nonomuraea</taxon>
    </lineage>
</organism>
<sequence length="221" mass="24045">MVAPPAGPAEPEAASSDAPPPSDGTPEGQAAPPPRRPRTVMLGVSAVVALLVGVGAPTVDAFLFYRSGQPADIVHVVEAGKELTFEHVSWKARLETMDPPQPTAPERQWMKITITRKGADDTGIRLTAKPELELRDREGRSWQVEVTEDNVALDEDAEVGKAYTYNAVAVVPKTVAAQVELYLRPNTTYRSDTPTDKLFAVPTDPAEQEKAKHKDVLVFRR</sequence>
<dbReference type="RefSeq" id="WP_185110447.1">
    <property type="nucleotide sequence ID" value="NZ_JACHMI010000001.1"/>
</dbReference>
<protein>
    <recommendedName>
        <fullName evidence="4">DUF4352 domain-containing protein</fullName>
    </recommendedName>
</protein>
<name>A0A7X0P609_9ACTN</name>
<dbReference type="EMBL" id="JACHMI010000001">
    <property type="protein sequence ID" value="MBB6555948.1"/>
    <property type="molecule type" value="Genomic_DNA"/>
</dbReference>
<feature type="region of interest" description="Disordered" evidence="1">
    <location>
        <begin position="1"/>
        <end position="37"/>
    </location>
</feature>